<feature type="region of interest" description="Disordered" evidence="1">
    <location>
        <begin position="1"/>
        <end position="36"/>
    </location>
</feature>
<dbReference type="Pfam" id="PF12679">
    <property type="entry name" value="ABC2_membrane_2"/>
    <property type="match status" value="1"/>
</dbReference>
<feature type="transmembrane region" description="Helical" evidence="2">
    <location>
        <begin position="100"/>
        <end position="124"/>
    </location>
</feature>
<gene>
    <name evidence="3" type="ORF">WDZ17_01830</name>
</gene>
<keyword evidence="2" id="KW-0472">Membrane</keyword>
<accession>A0ABU8RG41</accession>
<feature type="compositionally biased region" description="Low complexity" evidence="1">
    <location>
        <begin position="1"/>
        <end position="29"/>
    </location>
</feature>
<name>A0ABU8RG41_9ACTN</name>
<sequence length="311" mass="31830">MPDATSPDATAPDATSPDPTSPAAGPAASEQGRRPSAARADLRLLRSEMALVLSRRRNLVMLGVLVLLTALVGVGIELASSDGPDGGGGPPFLATVTENGLFLAFAALTASLPVFLPLVVAVVAGESVAGEASNGTLRYLLVTPVDRTRLLAVKLVATVLYAALAALAVSLTGVVVGLLLFPVGDVVLLSGTTAPYAEGLLRLAAVTAYVVAMLTTVAALGLLVSTLTEVPVAAMSATAIVVVLVQIMGQVPQLSWLHPWLFTDGWLRFADLLRDPVADDGVAGGLLLQLGWVVVLVAAAWARMTSKDVTS</sequence>
<keyword evidence="2" id="KW-1133">Transmembrane helix</keyword>
<proteinExistence type="predicted"/>
<feature type="transmembrane region" description="Helical" evidence="2">
    <location>
        <begin position="282"/>
        <end position="302"/>
    </location>
</feature>
<protein>
    <submittedName>
        <fullName evidence="3">ABC transporter permease</fullName>
    </submittedName>
</protein>
<dbReference type="EMBL" id="JBBIAA010000001">
    <property type="protein sequence ID" value="MEJ5944037.1"/>
    <property type="molecule type" value="Genomic_DNA"/>
</dbReference>
<dbReference type="PANTHER" id="PTHR37305">
    <property type="entry name" value="INTEGRAL MEMBRANE PROTEIN-RELATED"/>
    <property type="match status" value="1"/>
</dbReference>
<feature type="transmembrane region" description="Helical" evidence="2">
    <location>
        <begin position="155"/>
        <end position="181"/>
    </location>
</feature>
<keyword evidence="4" id="KW-1185">Reference proteome</keyword>
<feature type="transmembrane region" description="Helical" evidence="2">
    <location>
        <begin position="201"/>
        <end position="223"/>
    </location>
</feature>
<evidence type="ECO:0000256" key="2">
    <source>
        <dbReference type="SAM" id="Phobius"/>
    </source>
</evidence>
<evidence type="ECO:0000313" key="4">
    <source>
        <dbReference type="Proteomes" id="UP001387100"/>
    </source>
</evidence>
<dbReference type="PANTHER" id="PTHR37305:SF1">
    <property type="entry name" value="MEMBRANE PROTEIN"/>
    <property type="match status" value="1"/>
</dbReference>
<organism evidence="3 4">
    <name type="scientific">Pseudokineococcus basanitobsidens</name>
    <dbReference type="NCBI Taxonomy" id="1926649"/>
    <lineage>
        <taxon>Bacteria</taxon>
        <taxon>Bacillati</taxon>
        <taxon>Actinomycetota</taxon>
        <taxon>Actinomycetes</taxon>
        <taxon>Kineosporiales</taxon>
        <taxon>Kineosporiaceae</taxon>
        <taxon>Pseudokineococcus</taxon>
    </lineage>
</organism>
<feature type="transmembrane region" description="Helical" evidence="2">
    <location>
        <begin position="59"/>
        <end position="80"/>
    </location>
</feature>
<keyword evidence="2" id="KW-0812">Transmembrane</keyword>
<dbReference type="Proteomes" id="UP001387100">
    <property type="component" value="Unassembled WGS sequence"/>
</dbReference>
<comment type="caution">
    <text evidence="3">The sequence shown here is derived from an EMBL/GenBank/DDBJ whole genome shotgun (WGS) entry which is preliminary data.</text>
</comment>
<reference evidence="3 4" key="1">
    <citation type="journal article" date="2017" name="Int. J. Syst. Evol. Microbiol.">
        <title>Pseudokineococcus basanitobsidens sp. nov., isolated from volcanic rock.</title>
        <authorList>
            <person name="Lee D.W."/>
            <person name="Park M.Y."/>
            <person name="Kim J.J."/>
            <person name="Kim B.S."/>
        </authorList>
    </citation>
    <scope>NUCLEOTIDE SEQUENCE [LARGE SCALE GENOMIC DNA]</scope>
    <source>
        <strain evidence="3 4">DSM 103726</strain>
    </source>
</reference>
<evidence type="ECO:0000313" key="3">
    <source>
        <dbReference type="EMBL" id="MEJ5944037.1"/>
    </source>
</evidence>
<evidence type="ECO:0000256" key="1">
    <source>
        <dbReference type="SAM" id="MobiDB-lite"/>
    </source>
</evidence>
<feature type="transmembrane region" description="Helical" evidence="2">
    <location>
        <begin position="230"/>
        <end position="249"/>
    </location>
</feature>